<dbReference type="InterPro" id="IPR052929">
    <property type="entry name" value="RNase_H-like_EbsB-rel"/>
</dbReference>
<dbReference type="PANTHER" id="PTHR47074:SF11">
    <property type="entry name" value="REVERSE TRANSCRIPTASE-LIKE PROTEIN"/>
    <property type="match status" value="1"/>
</dbReference>
<dbReference type="EMBL" id="JANJYI010000006">
    <property type="protein sequence ID" value="KAK2646951.1"/>
    <property type="molecule type" value="Genomic_DNA"/>
</dbReference>
<evidence type="ECO:0000313" key="2">
    <source>
        <dbReference type="EMBL" id="KAK2646951.1"/>
    </source>
</evidence>
<name>A0AAD9WXI8_9ROSI</name>
<evidence type="ECO:0000313" key="3">
    <source>
        <dbReference type="Proteomes" id="UP001280121"/>
    </source>
</evidence>
<dbReference type="Proteomes" id="UP001280121">
    <property type="component" value="Unassembled WGS sequence"/>
</dbReference>
<dbReference type="AlphaFoldDB" id="A0AAD9WXI8"/>
<gene>
    <name evidence="2" type="ORF">Ddye_022146</name>
</gene>
<comment type="caution">
    <text evidence="2">The sequence shown here is derived from an EMBL/GenBank/DDBJ whole genome shotgun (WGS) entry which is preliminary data.</text>
</comment>
<feature type="domain" description="RNase H type-1" evidence="1">
    <location>
        <begin position="47"/>
        <end position="122"/>
    </location>
</feature>
<sequence length="122" mass="13469">MFYGGVFGIGEIWLSINKYCEKKVDQAVEKVVSHRWQAPPVGCFKINTDAALNVNGKGSGFGVVDQDCYGQVMVSFCRNVTACYEPKITEALVILEVIRLVVNRRLLPAILESDAFVVVQAI</sequence>
<evidence type="ECO:0000259" key="1">
    <source>
        <dbReference type="Pfam" id="PF13456"/>
    </source>
</evidence>
<dbReference type="PANTHER" id="PTHR47074">
    <property type="entry name" value="BNAC02G40300D PROTEIN"/>
    <property type="match status" value="1"/>
</dbReference>
<feature type="non-terminal residue" evidence="2">
    <location>
        <position position="122"/>
    </location>
</feature>
<dbReference type="GO" id="GO:0004523">
    <property type="term" value="F:RNA-DNA hybrid ribonuclease activity"/>
    <property type="evidence" value="ECO:0007669"/>
    <property type="project" value="InterPro"/>
</dbReference>
<keyword evidence="3" id="KW-1185">Reference proteome</keyword>
<dbReference type="InterPro" id="IPR002156">
    <property type="entry name" value="RNaseH_domain"/>
</dbReference>
<proteinExistence type="predicted"/>
<organism evidence="2 3">
    <name type="scientific">Dipteronia dyeriana</name>
    <dbReference type="NCBI Taxonomy" id="168575"/>
    <lineage>
        <taxon>Eukaryota</taxon>
        <taxon>Viridiplantae</taxon>
        <taxon>Streptophyta</taxon>
        <taxon>Embryophyta</taxon>
        <taxon>Tracheophyta</taxon>
        <taxon>Spermatophyta</taxon>
        <taxon>Magnoliopsida</taxon>
        <taxon>eudicotyledons</taxon>
        <taxon>Gunneridae</taxon>
        <taxon>Pentapetalae</taxon>
        <taxon>rosids</taxon>
        <taxon>malvids</taxon>
        <taxon>Sapindales</taxon>
        <taxon>Sapindaceae</taxon>
        <taxon>Hippocastanoideae</taxon>
        <taxon>Acereae</taxon>
        <taxon>Dipteronia</taxon>
    </lineage>
</organism>
<dbReference type="GO" id="GO:0003676">
    <property type="term" value="F:nucleic acid binding"/>
    <property type="evidence" value="ECO:0007669"/>
    <property type="project" value="InterPro"/>
</dbReference>
<reference evidence="2" key="1">
    <citation type="journal article" date="2023" name="Plant J.">
        <title>Genome sequences and population genomics provide insights into the demographic history, inbreeding, and mutation load of two 'living fossil' tree species of Dipteronia.</title>
        <authorList>
            <person name="Feng Y."/>
            <person name="Comes H.P."/>
            <person name="Chen J."/>
            <person name="Zhu S."/>
            <person name="Lu R."/>
            <person name="Zhang X."/>
            <person name="Li P."/>
            <person name="Qiu J."/>
            <person name="Olsen K.M."/>
            <person name="Qiu Y."/>
        </authorList>
    </citation>
    <scope>NUCLEOTIDE SEQUENCE</scope>
    <source>
        <strain evidence="2">KIB01</strain>
    </source>
</reference>
<accession>A0AAD9WXI8</accession>
<protein>
    <recommendedName>
        <fullName evidence="1">RNase H type-1 domain-containing protein</fullName>
    </recommendedName>
</protein>
<dbReference type="InterPro" id="IPR044730">
    <property type="entry name" value="RNase_H-like_dom_plant"/>
</dbReference>
<dbReference type="CDD" id="cd06222">
    <property type="entry name" value="RNase_H_like"/>
    <property type="match status" value="1"/>
</dbReference>
<dbReference type="Pfam" id="PF13456">
    <property type="entry name" value="RVT_3"/>
    <property type="match status" value="1"/>
</dbReference>